<sequence>MREVIFTQQPPRCAPAYTKAMIFIDPPFWPAHGTVFSHLISDASVAELHAFAAANEVTERAFDLDHYDVPERLYAGLVAAGAVPVSGKELARTLVASGLRIKAKYRVKSVASVLEKRWNSLMPTEPGLGLSLLGRWNEPHRNYHSATHLLAVLEALDLLTGRSAPRPVALAAWFHDAVYNGTPSDEEDSAVLAQLSLNGLIAADEVAEVVRLVQLTATHSPSPEDAAGHLLCDADLAILGAAPAEYSRYLAGVRRDYAHVPDDDFTKGRAGVVRQLLALKPMFHTQRGQDLWALRAQQNLSEELGRLS</sequence>
<evidence type="ECO:0000259" key="1">
    <source>
        <dbReference type="Pfam" id="PF13223"/>
    </source>
</evidence>
<dbReference type="GO" id="GO:0016787">
    <property type="term" value="F:hydrolase activity"/>
    <property type="evidence" value="ECO:0007669"/>
    <property type="project" value="UniProtKB-KW"/>
</dbReference>
<dbReference type="InterPro" id="IPR009218">
    <property type="entry name" value="HD_phosphohydro"/>
</dbReference>
<dbReference type="EMBL" id="FNTV01000001">
    <property type="protein sequence ID" value="SEE89856.1"/>
    <property type="molecule type" value="Genomic_DNA"/>
</dbReference>
<organism evidence="2 3">
    <name type="scientific">Arthrobacter alpinus</name>
    <dbReference type="NCBI Taxonomy" id="656366"/>
    <lineage>
        <taxon>Bacteria</taxon>
        <taxon>Bacillati</taxon>
        <taxon>Actinomycetota</taxon>
        <taxon>Actinomycetes</taxon>
        <taxon>Micrococcales</taxon>
        <taxon>Micrococcaceae</taxon>
        <taxon>Arthrobacter</taxon>
    </lineage>
</organism>
<feature type="domain" description="DUF4031" evidence="1">
    <location>
        <begin position="22"/>
        <end position="95"/>
    </location>
</feature>
<dbReference type="PANTHER" id="PTHR21174:SF0">
    <property type="entry name" value="HD PHOSPHOHYDROLASE FAMILY PROTEIN-RELATED"/>
    <property type="match status" value="1"/>
</dbReference>
<dbReference type="Pfam" id="PF13223">
    <property type="entry name" value="DUF4031"/>
    <property type="match status" value="1"/>
</dbReference>
<reference evidence="2 3" key="1">
    <citation type="submission" date="2016-10" db="EMBL/GenBank/DDBJ databases">
        <authorList>
            <person name="de Groot N.N."/>
        </authorList>
    </citation>
    <scope>NUCLEOTIDE SEQUENCE [LARGE SCALE GENOMIC DNA]</scope>
    <source>
        <strain evidence="2 3">DSM 22274</strain>
    </source>
</reference>
<gene>
    <name evidence="2" type="ORF">SAMN04489740_2997</name>
</gene>
<protein>
    <submittedName>
        <fullName evidence="2">Predicted metal-dependent phosphohydrolase, HD superfamily</fullName>
    </submittedName>
</protein>
<accession>A0A1H5MKK4</accession>
<evidence type="ECO:0000313" key="2">
    <source>
        <dbReference type="EMBL" id="SEE89856.1"/>
    </source>
</evidence>
<dbReference type="SUPFAM" id="SSF109604">
    <property type="entry name" value="HD-domain/PDEase-like"/>
    <property type="match status" value="1"/>
</dbReference>
<proteinExistence type="predicted"/>
<keyword evidence="2" id="KW-0378">Hydrolase</keyword>
<dbReference type="InterPro" id="IPR025109">
    <property type="entry name" value="DUF4031"/>
</dbReference>
<name>A0A1H5MKK4_9MICC</name>
<dbReference type="Proteomes" id="UP000182725">
    <property type="component" value="Unassembled WGS sequence"/>
</dbReference>
<dbReference type="PANTHER" id="PTHR21174">
    <property type="match status" value="1"/>
</dbReference>
<dbReference type="AlphaFoldDB" id="A0A1H5MKK4"/>
<evidence type="ECO:0000313" key="3">
    <source>
        <dbReference type="Proteomes" id="UP000182725"/>
    </source>
</evidence>